<dbReference type="AlphaFoldDB" id="A0A6A9QUS8"/>
<evidence type="ECO:0000313" key="8">
    <source>
        <dbReference type="Proteomes" id="UP000470772"/>
    </source>
</evidence>
<dbReference type="RefSeq" id="WP_156017168.1">
    <property type="nucleotide sequence ID" value="NZ_WGGD01000005.1"/>
</dbReference>
<protein>
    <submittedName>
        <fullName evidence="7">MFS transporter</fullName>
    </submittedName>
</protein>
<dbReference type="EMBL" id="WGGD01000005">
    <property type="protein sequence ID" value="MUN29573.1"/>
    <property type="molecule type" value="Genomic_DNA"/>
</dbReference>
<evidence type="ECO:0000256" key="3">
    <source>
        <dbReference type="ARBA" id="ARBA00022989"/>
    </source>
</evidence>
<comment type="caution">
    <text evidence="7">The sequence shown here is derived from an EMBL/GenBank/DDBJ whole genome shotgun (WGS) entry which is preliminary data.</text>
</comment>
<accession>A0A6A9QUS8</accession>
<dbReference type="InterPro" id="IPR020846">
    <property type="entry name" value="MFS_dom"/>
</dbReference>
<dbReference type="CDD" id="cd17316">
    <property type="entry name" value="MFS_SV2_like"/>
    <property type="match status" value="1"/>
</dbReference>
<dbReference type="PANTHER" id="PTHR23508:SF10">
    <property type="entry name" value="CARBOXYLIC ACID TRANSPORTER PROTEIN HOMOLOG"/>
    <property type="match status" value="1"/>
</dbReference>
<evidence type="ECO:0000313" key="7">
    <source>
        <dbReference type="EMBL" id="MUN29573.1"/>
    </source>
</evidence>
<evidence type="ECO:0000256" key="5">
    <source>
        <dbReference type="SAM" id="Phobius"/>
    </source>
</evidence>
<keyword evidence="4 5" id="KW-0472">Membrane</keyword>
<dbReference type="Pfam" id="PF07690">
    <property type="entry name" value="MFS_1"/>
    <property type="match status" value="1"/>
</dbReference>
<feature type="domain" description="Major facilitator superfamily (MFS) profile" evidence="6">
    <location>
        <begin position="6"/>
        <end position="371"/>
    </location>
</feature>
<dbReference type="PROSITE" id="PS50850">
    <property type="entry name" value="MFS"/>
    <property type="match status" value="1"/>
</dbReference>
<comment type="subcellular location">
    <subcellularLocation>
        <location evidence="1">Membrane</location>
        <topology evidence="1">Multi-pass membrane protein</topology>
    </subcellularLocation>
</comment>
<feature type="transmembrane region" description="Helical" evidence="5">
    <location>
        <begin position="349"/>
        <end position="367"/>
    </location>
</feature>
<dbReference type="Gene3D" id="1.20.1250.20">
    <property type="entry name" value="MFS general substrate transporter like domains"/>
    <property type="match status" value="2"/>
</dbReference>
<feature type="transmembrane region" description="Helical" evidence="5">
    <location>
        <begin position="200"/>
        <end position="225"/>
    </location>
</feature>
<dbReference type="GO" id="GO:0046943">
    <property type="term" value="F:carboxylic acid transmembrane transporter activity"/>
    <property type="evidence" value="ECO:0007669"/>
    <property type="project" value="TreeGrafter"/>
</dbReference>
<dbReference type="Proteomes" id="UP000470772">
    <property type="component" value="Unassembled WGS sequence"/>
</dbReference>
<keyword evidence="2 5" id="KW-0812">Transmembrane</keyword>
<dbReference type="InterPro" id="IPR005828">
    <property type="entry name" value="MFS_sugar_transport-like"/>
</dbReference>
<reference evidence="7 8" key="1">
    <citation type="submission" date="2019-10" db="EMBL/GenBank/DDBJ databases">
        <title>Sequencing and Assembly of Multiple Reported Metal-Biooxidizing Members of the Extremely Thermoacidophilic Archaeal Family Sulfolobaceae.</title>
        <authorList>
            <person name="Counts J.A."/>
            <person name="Kelly R.M."/>
        </authorList>
    </citation>
    <scope>NUCLEOTIDE SEQUENCE [LARGE SCALE GENOMIC DNA]</scope>
    <source>
        <strain evidence="7 8">DSM 6482</strain>
    </source>
</reference>
<keyword evidence="8" id="KW-1185">Reference proteome</keyword>
<dbReference type="GO" id="GO:0005886">
    <property type="term" value="C:plasma membrane"/>
    <property type="evidence" value="ECO:0007669"/>
    <property type="project" value="TreeGrafter"/>
</dbReference>
<sequence>MLSKKQLALISVGTSLSFWDIFNVPYIVDYSAQQFNVPTSSTIANLPLTTEMLGYFFGGATNGIISTLLGRKKGLVFTMLMIAIGSLVGFLSQNFLELAIAELLIGFGIEGEIAVIPAYVSEMTSASFRGRAVGLVNLGGFLMTLVVGPIAVFLGEEYWRLLFVAGLSLSLFSVMFRLTLPESQRWETSRGEKVRINKEIILLTLVWFFSYFAGYSLFSGSIFSIIQNKGFADAPLYFTYILYGDPLGVTLSSLLNDKIERKWSSSLSNVLSGVAIIGWAILSGLPFLIVAFISMFFQGFKFPTMYAYTAENLNNRVRSLGMGIADGIGHLGGVVGPLVVSLAYGYSPLYAIFTMGIASMISGIMLLKGRKVNNIELEQIAQEIKE</sequence>
<dbReference type="PANTHER" id="PTHR23508">
    <property type="entry name" value="CARBOXYLIC ACID TRANSPORTER PROTEIN HOMOLOG"/>
    <property type="match status" value="1"/>
</dbReference>
<evidence type="ECO:0000256" key="1">
    <source>
        <dbReference type="ARBA" id="ARBA00004141"/>
    </source>
</evidence>
<evidence type="ECO:0000259" key="6">
    <source>
        <dbReference type="PROSITE" id="PS50850"/>
    </source>
</evidence>
<feature type="transmembrane region" description="Helical" evidence="5">
    <location>
        <begin position="48"/>
        <end position="68"/>
    </location>
</feature>
<dbReference type="SUPFAM" id="SSF103473">
    <property type="entry name" value="MFS general substrate transporter"/>
    <property type="match status" value="1"/>
</dbReference>
<organism evidence="7 8">
    <name type="scientific">Sulfuracidifex metallicus DSM 6482 = JCM 9184</name>
    <dbReference type="NCBI Taxonomy" id="523847"/>
    <lineage>
        <taxon>Archaea</taxon>
        <taxon>Thermoproteota</taxon>
        <taxon>Thermoprotei</taxon>
        <taxon>Sulfolobales</taxon>
        <taxon>Sulfolobaceae</taxon>
        <taxon>Sulfuracidifex</taxon>
    </lineage>
</organism>
<feature type="transmembrane region" description="Helical" evidence="5">
    <location>
        <begin position="75"/>
        <end position="92"/>
    </location>
</feature>
<dbReference type="InterPro" id="IPR036259">
    <property type="entry name" value="MFS_trans_sf"/>
</dbReference>
<dbReference type="InterPro" id="IPR011701">
    <property type="entry name" value="MFS"/>
</dbReference>
<keyword evidence="3 5" id="KW-1133">Transmembrane helix</keyword>
<feature type="transmembrane region" description="Helical" evidence="5">
    <location>
        <begin position="98"/>
        <end position="120"/>
    </location>
</feature>
<dbReference type="Pfam" id="PF00083">
    <property type="entry name" value="Sugar_tr"/>
    <property type="match status" value="1"/>
</dbReference>
<evidence type="ECO:0000256" key="4">
    <source>
        <dbReference type="ARBA" id="ARBA00023136"/>
    </source>
</evidence>
<name>A0A6A9QUS8_SULME</name>
<feature type="transmembrane region" description="Helical" evidence="5">
    <location>
        <begin position="158"/>
        <end position="180"/>
    </location>
</feature>
<feature type="transmembrane region" description="Helical" evidence="5">
    <location>
        <begin position="267"/>
        <end position="297"/>
    </location>
</feature>
<feature type="transmembrane region" description="Helical" evidence="5">
    <location>
        <begin position="132"/>
        <end position="152"/>
    </location>
</feature>
<proteinExistence type="predicted"/>
<evidence type="ECO:0000256" key="2">
    <source>
        <dbReference type="ARBA" id="ARBA00022692"/>
    </source>
</evidence>
<feature type="transmembrane region" description="Helical" evidence="5">
    <location>
        <begin position="7"/>
        <end position="28"/>
    </location>
</feature>
<gene>
    <name evidence="7" type="ORF">GC250_09010</name>
</gene>